<sequence length="162" mass="17946" precursor="true">MKFTKYTTTLWAVIALLLMLPMLGAAVAPNSNAGSQQESVPAPVLIYDVKQDKVVQAIPNTAELRQEASDWFQRVGGLSGRFSVGANSGIVIRVPFQPPLPVTKAGLSFQCKELFVILPSHEEKESPQLLAFSTEDKTFVFECSYQVFEPFLKKYNIAFESL</sequence>
<protein>
    <submittedName>
        <fullName evidence="2">Uncharacterized protein</fullName>
    </submittedName>
</protein>
<feature type="chain" id="PRO_5006833387" evidence="1">
    <location>
        <begin position="28"/>
        <end position="162"/>
    </location>
</feature>
<dbReference type="OrthoDB" id="2662935at2"/>
<gene>
    <name evidence="2" type="ORF">IJ22_34440</name>
</gene>
<proteinExistence type="predicted"/>
<dbReference type="AlphaFoldDB" id="A0A0U2W8Q3"/>
<dbReference type="EMBL" id="CP013652">
    <property type="protein sequence ID" value="ALS23805.1"/>
    <property type="molecule type" value="Genomic_DNA"/>
</dbReference>
<reference evidence="2 3" key="2">
    <citation type="journal article" date="2016" name="Genome Announc.">
        <title>Complete Genome Sequences of Two Interactive Moderate Thermophiles, Paenibacillus napthalenovorans 32O-Y and Paenibacillus sp. 32O-W.</title>
        <authorList>
            <person name="Butler R.R.III."/>
            <person name="Wang J."/>
            <person name="Stark B.C."/>
            <person name="Pombert J.F."/>
        </authorList>
    </citation>
    <scope>NUCLEOTIDE SEQUENCE [LARGE SCALE GENOMIC DNA]</scope>
    <source>
        <strain evidence="2 3">32O-Y</strain>
    </source>
</reference>
<feature type="signal peptide" evidence="1">
    <location>
        <begin position="1"/>
        <end position="27"/>
    </location>
</feature>
<evidence type="ECO:0000256" key="1">
    <source>
        <dbReference type="SAM" id="SignalP"/>
    </source>
</evidence>
<name>A0A0U2W8Q3_9BACL</name>
<dbReference type="STRING" id="162209.IJ22_34440"/>
<reference evidence="3" key="1">
    <citation type="submission" date="2015-12" db="EMBL/GenBank/DDBJ databases">
        <title>Complete genome sequences of two moderately thermophilic Paenibacillus species.</title>
        <authorList>
            <person name="Butler R.III."/>
            <person name="Wang J."/>
            <person name="Stark B.C."/>
            <person name="Pombert J.-F."/>
        </authorList>
    </citation>
    <scope>NUCLEOTIDE SEQUENCE [LARGE SCALE GENOMIC DNA]</scope>
    <source>
        <strain evidence="3">32O-Y</strain>
    </source>
</reference>
<dbReference type="PATRIC" id="fig|162209.4.peg.3684"/>
<organism evidence="2 3">
    <name type="scientific">Paenibacillus naphthalenovorans</name>
    <dbReference type="NCBI Taxonomy" id="162209"/>
    <lineage>
        <taxon>Bacteria</taxon>
        <taxon>Bacillati</taxon>
        <taxon>Bacillota</taxon>
        <taxon>Bacilli</taxon>
        <taxon>Bacillales</taxon>
        <taxon>Paenibacillaceae</taxon>
        <taxon>Paenibacillus</taxon>
    </lineage>
</organism>
<evidence type="ECO:0000313" key="2">
    <source>
        <dbReference type="EMBL" id="ALS23805.1"/>
    </source>
</evidence>
<dbReference type="Proteomes" id="UP000061660">
    <property type="component" value="Chromosome"/>
</dbReference>
<keyword evidence="1" id="KW-0732">Signal</keyword>
<accession>A0A0U2W8Q3</accession>
<dbReference type="RefSeq" id="WP_054818845.1">
    <property type="nucleotide sequence ID" value="NZ_CP013652.1"/>
</dbReference>
<keyword evidence="3" id="KW-1185">Reference proteome</keyword>
<evidence type="ECO:0000313" key="3">
    <source>
        <dbReference type="Proteomes" id="UP000061660"/>
    </source>
</evidence>
<dbReference type="KEGG" id="pnp:IJ22_34440"/>